<organism evidence="1 2">
    <name type="scientific">Holotrichia oblita</name>
    <name type="common">Chafer beetle</name>
    <dbReference type="NCBI Taxonomy" id="644536"/>
    <lineage>
        <taxon>Eukaryota</taxon>
        <taxon>Metazoa</taxon>
        <taxon>Ecdysozoa</taxon>
        <taxon>Arthropoda</taxon>
        <taxon>Hexapoda</taxon>
        <taxon>Insecta</taxon>
        <taxon>Pterygota</taxon>
        <taxon>Neoptera</taxon>
        <taxon>Endopterygota</taxon>
        <taxon>Coleoptera</taxon>
        <taxon>Polyphaga</taxon>
        <taxon>Scarabaeiformia</taxon>
        <taxon>Scarabaeidae</taxon>
        <taxon>Melolonthinae</taxon>
        <taxon>Holotrichia</taxon>
    </lineage>
</organism>
<name>A0ACB9SHF8_HOLOL</name>
<proteinExistence type="predicted"/>
<gene>
    <name evidence="1" type="ORF">MML48_10g00018619</name>
</gene>
<dbReference type="EMBL" id="CM043024">
    <property type="protein sequence ID" value="KAI4454248.1"/>
    <property type="molecule type" value="Genomic_DNA"/>
</dbReference>
<accession>A0ACB9SHF8</accession>
<reference evidence="1" key="1">
    <citation type="submission" date="2022-04" db="EMBL/GenBank/DDBJ databases">
        <title>Chromosome-scale genome assembly of Holotrichia oblita Faldermann.</title>
        <authorList>
            <person name="Rongchong L."/>
        </authorList>
    </citation>
    <scope>NUCLEOTIDE SEQUENCE</scope>
    <source>
        <strain evidence="1">81SQS9</strain>
    </source>
</reference>
<sequence length="474" mass="54171">MESEHNKDKRYERRKKDVKDISKKSIKRKAELEYMREMGPNKITASTVTDFTNTTANTSNNSIELNKQNYEMAINYEKKYSLTSSESDMIKHAGRGRRRKFNNKNPDYTTDGDSDSSIEPPDMPQTRNSSDSTSFSNKETIHLRQGISGEMLSPSILDNTNSSPLVNITSLEDIPICIETNRSLVTNTLLQSSSEAIANTIPIIHNHEDHLSIITKNIIELKYLYVQMSQKIDVLCQKLDVRTIEIEEDIISSHLPLNTIEALEKFENVIVTNEVAKQQFKYFLVQIGGKDYKNCIRRILAKVFSNNLASACSWTGAKGNYTIKNLCIIPIIQDAVRKNFASVTASAFEETLKEWFRYASQRKSRSEATKTEYDLDEPYENAEGGERRDAVANEIWARHESEVNSDNEDNFQNNLNEHDLDDLLNRFNAVNLNIEINNAMARPELTKNHIDIIPKYEGDPNTLSMYIGACEYFI</sequence>
<protein>
    <submittedName>
        <fullName evidence="1">Uncharacterized protein</fullName>
    </submittedName>
</protein>
<evidence type="ECO:0000313" key="1">
    <source>
        <dbReference type="EMBL" id="KAI4454248.1"/>
    </source>
</evidence>
<evidence type="ECO:0000313" key="2">
    <source>
        <dbReference type="Proteomes" id="UP001056778"/>
    </source>
</evidence>
<comment type="caution">
    <text evidence="1">The sequence shown here is derived from an EMBL/GenBank/DDBJ whole genome shotgun (WGS) entry which is preliminary data.</text>
</comment>
<keyword evidence="2" id="KW-1185">Reference proteome</keyword>
<dbReference type="Proteomes" id="UP001056778">
    <property type="component" value="Chromosome 10"/>
</dbReference>